<dbReference type="AlphaFoldDB" id="F5XXB7"/>
<dbReference type="Gene3D" id="3.40.50.300">
    <property type="entry name" value="P-loop containing nucleotide triphosphate hydrolases"/>
    <property type="match status" value="1"/>
</dbReference>
<dbReference type="GO" id="GO:0004385">
    <property type="term" value="F:GMP kinase activity"/>
    <property type="evidence" value="ECO:0007669"/>
    <property type="project" value="TreeGrafter"/>
</dbReference>
<evidence type="ECO:0000313" key="6">
    <source>
        <dbReference type="Proteomes" id="UP000008385"/>
    </source>
</evidence>
<dbReference type="PROSITE" id="PS50052">
    <property type="entry name" value="GUANYLATE_KINASE_2"/>
    <property type="match status" value="1"/>
</dbReference>
<organism evidence="5 6">
    <name type="scientific">Ramlibacter tataouinensis (strain ATCC BAA-407 / DSM 14655 / LMG 21543 / TTB310)</name>
    <dbReference type="NCBI Taxonomy" id="365046"/>
    <lineage>
        <taxon>Bacteria</taxon>
        <taxon>Pseudomonadati</taxon>
        <taxon>Pseudomonadota</taxon>
        <taxon>Betaproteobacteria</taxon>
        <taxon>Burkholderiales</taxon>
        <taxon>Comamonadaceae</taxon>
        <taxon>Ramlibacter</taxon>
    </lineage>
</organism>
<keyword evidence="3 5" id="KW-0418">Kinase</keyword>
<dbReference type="Proteomes" id="UP000008385">
    <property type="component" value="Chromosome"/>
</dbReference>
<proteinExistence type="inferred from homology"/>
<sequence>MVDSSTSSVPDIDFRANPGATFYVLSGPGGTGKTTLIKRWRQECSDLGYVANITTRKPRPQHRADESGLYQFVSRGEFRRLVEAKAFAQWVNPSEGKYYGTPIAPLEAAIAEGRDLVFDYTPQLYINLRRQFREQVVGIFIVPPTFSELLRRLHGRGTETGEELYIKEQMALQDLGYIDEHHYHVVNDDLEGTVSTLKAIRVAERHSLQRIGRIRELCRSHSPRTMMFYYDALGTRVTNISPNNDPRSSAGGARQ</sequence>
<evidence type="ECO:0000313" key="5">
    <source>
        <dbReference type="EMBL" id="AEG94252.1"/>
    </source>
</evidence>
<dbReference type="RefSeq" id="WP_013902483.1">
    <property type="nucleotide sequence ID" value="NC_015677.1"/>
</dbReference>
<dbReference type="InterPro" id="IPR027417">
    <property type="entry name" value="P-loop_NTPase"/>
</dbReference>
<dbReference type="OrthoDB" id="341217at2"/>
<dbReference type="eggNOG" id="COG0194">
    <property type="taxonomic scope" value="Bacteria"/>
</dbReference>
<dbReference type="InterPro" id="IPR008144">
    <property type="entry name" value="Guanylate_kin-like_dom"/>
</dbReference>
<keyword evidence="6" id="KW-1185">Reference proteome</keyword>
<evidence type="ECO:0000256" key="1">
    <source>
        <dbReference type="ARBA" id="ARBA00005790"/>
    </source>
</evidence>
<dbReference type="KEGG" id="rta:Rta_31420"/>
<dbReference type="InterPro" id="IPR008145">
    <property type="entry name" value="GK/Ca_channel_bsu"/>
</dbReference>
<reference evidence="5 6" key="2">
    <citation type="journal article" date="2011" name="PLoS ONE">
        <title>The Cyst-Dividing Bacterium Ramlibacter tataouinensis TTB310 Genome Reveals a Well-Stocked Toolbox for Adaptation to a Desert Environment.</title>
        <authorList>
            <person name="De Luca G."/>
            <person name="Barakat M."/>
            <person name="Ortet P."/>
            <person name="Fochesato S."/>
            <person name="Jourlin-Castelli C."/>
            <person name="Ansaldi M."/>
            <person name="Py B."/>
            <person name="Fichant G."/>
            <person name="Coutinho P.M."/>
            <person name="Voulhoux R."/>
            <person name="Bastien O."/>
            <person name="Marechal E."/>
            <person name="Henrissat B."/>
            <person name="Quentin Y."/>
            <person name="Noirot P."/>
            <person name="Filloux A."/>
            <person name="Mejean V."/>
            <person name="Dubow M.S."/>
            <person name="Barras F."/>
            <person name="Barbe V."/>
            <person name="Weissenbach J."/>
            <person name="Mihalcescu I."/>
            <person name="Vermeglio A."/>
            <person name="Achouak W."/>
            <person name="Heulin T."/>
        </authorList>
    </citation>
    <scope>NUCLEOTIDE SEQUENCE [LARGE SCALE GENOMIC DNA]</scope>
    <source>
        <strain evidence="6">ATCC BAA-407 / DSM 14655 / LMG 21543 / TTB310</strain>
    </source>
</reference>
<evidence type="ECO:0000256" key="3">
    <source>
        <dbReference type="ARBA" id="ARBA00022777"/>
    </source>
</evidence>
<dbReference type="SMART" id="SM00072">
    <property type="entry name" value="GuKc"/>
    <property type="match status" value="1"/>
</dbReference>
<dbReference type="PANTHER" id="PTHR23117">
    <property type="entry name" value="GUANYLATE KINASE-RELATED"/>
    <property type="match status" value="1"/>
</dbReference>
<dbReference type="CDD" id="cd00071">
    <property type="entry name" value="GMPK"/>
    <property type="match status" value="1"/>
</dbReference>
<dbReference type="HOGENOM" id="CLU_001715_1_1_4"/>
<evidence type="ECO:0000256" key="2">
    <source>
        <dbReference type="ARBA" id="ARBA00022679"/>
    </source>
</evidence>
<dbReference type="Pfam" id="PF00625">
    <property type="entry name" value="Guanylate_kin"/>
    <property type="match status" value="1"/>
</dbReference>
<feature type="domain" description="Guanylate kinase-like" evidence="4">
    <location>
        <begin position="20"/>
        <end position="202"/>
    </location>
</feature>
<dbReference type="PATRIC" id="fig|365046.3.peg.3208"/>
<dbReference type="PANTHER" id="PTHR23117:SF13">
    <property type="entry name" value="GUANYLATE KINASE"/>
    <property type="match status" value="1"/>
</dbReference>
<keyword evidence="2" id="KW-0808">Transferase</keyword>
<comment type="similarity">
    <text evidence="1">Belongs to the guanylate kinase family.</text>
</comment>
<reference evidence="6" key="1">
    <citation type="submission" date="2006-01" db="EMBL/GenBank/DDBJ databases">
        <title>Genome of the cyst-dividing bacterium Ramlibacter tataouinensis.</title>
        <authorList>
            <person name="Barakat M."/>
            <person name="Ortet P."/>
            <person name="De Luca G."/>
            <person name="Jourlin-Castelli C."/>
            <person name="Ansaldi M."/>
            <person name="Py B."/>
            <person name="Fichant G."/>
            <person name="Coutinho P."/>
            <person name="Voulhoux R."/>
            <person name="Bastien O."/>
            <person name="Roy S."/>
            <person name="Marechal E."/>
            <person name="Henrissat B."/>
            <person name="Quentin Y."/>
            <person name="Noirot P."/>
            <person name="Filloux A."/>
            <person name="Mejean V."/>
            <person name="DuBow M."/>
            <person name="Barras F."/>
            <person name="Heulin T."/>
        </authorList>
    </citation>
    <scope>NUCLEOTIDE SEQUENCE [LARGE SCALE GENOMIC DNA]</scope>
    <source>
        <strain evidence="6">ATCC BAA-407 / DSM 14655 / LMG 21543 / TTB310</strain>
    </source>
</reference>
<gene>
    <name evidence="5" type="ordered locus">Rta_31420</name>
</gene>
<dbReference type="EMBL" id="CP000245">
    <property type="protein sequence ID" value="AEG94252.1"/>
    <property type="molecule type" value="Genomic_DNA"/>
</dbReference>
<protein>
    <submittedName>
        <fullName evidence="5">Guanylate kinase (GMP kinase)-like protein</fullName>
    </submittedName>
</protein>
<evidence type="ECO:0000259" key="4">
    <source>
        <dbReference type="PROSITE" id="PS50052"/>
    </source>
</evidence>
<dbReference type="Gene3D" id="3.30.63.10">
    <property type="entry name" value="Guanylate Kinase phosphate binding domain"/>
    <property type="match status" value="1"/>
</dbReference>
<dbReference type="GO" id="GO:0005829">
    <property type="term" value="C:cytosol"/>
    <property type="evidence" value="ECO:0007669"/>
    <property type="project" value="TreeGrafter"/>
</dbReference>
<dbReference type="STRING" id="365046.Rta_31420"/>
<accession>F5XXB7</accession>
<dbReference type="SUPFAM" id="SSF52540">
    <property type="entry name" value="P-loop containing nucleoside triphosphate hydrolases"/>
    <property type="match status" value="1"/>
</dbReference>
<name>F5XXB7_RAMTT</name>